<feature type="region of interest" description="Disordered" evidence="1">
    <location>
        <begin position="80"/>
        <end position="113"/>
    </location>
</feature>
<evidence type="ECO:0000256" key="1">
    <source>
        <dbReference type="SAM" id="MobiDB-lite"/>
    </source>
</evidence>
<dbReference type="EMBL" id="CAJNYT010003279">
    <property type="protein sequence ID" value="CAF3546195.1"/>
    <property type="molecule type" value="Genomic_DNA"/>
</dbReference>
<gene>
    <name evidence="2" type="ORF">GRG538_LOCUS20007</name>
</gene>
<reference evidence="2" key="1">
    <citation type="submission" date="2021-02" db="EMBL/GenBank/DDBJ databases">
        <authorList>
            <person name="Nowell W R."/>
        </authorList>
    </citation>
    <scope>NUCLEOTIDE SEQUENCE</scope>
</reference>
<feature type="region of interest" description="Disordered" evidence="1">
    <location>
        <begin position="335"/>
        <end position="356"/>
    </location>
</feature>
<feature type="compositionally biased region" description="Basic and acidic residues" evidence="1">
    <location>
        <begin position="335"/>
        <end position="344"/>
    </location>
</feature>
<evidence type="ECO:0000313" key="2">
    <source>
        <dbReference type="EMBL" id="CAF3546195.1"/>
    </source>
</evidence>
<dbReference type="Proteomes" id="UP000663872">
    <property type="component" value="Unassembled WGS sequence"/>
</dbReference>
<name>A0A818JY04_9BILA</name>
<comment type="caution">
    <text evidence="2">The sequence shown here is derived from an EMBL/GenBank/DDBJ whole genome shotgun (WGS) entry which is preliminary data.</text>
</comment>
<feature type="compositionally biased region" description="Acidic residues" evidence="1">
    <location>
        <begin position="92"/>
        <end position="113"/>
    </location>
</feature>
<evidence type="ECO:0000313" key="3">
    <source>
        <dbReference type="Proteomes" id="UP000663872"/>
    </source>
</evidence>
<feature type="compositionally biased region" description="Low complexity" evidence="1">
    <location>
        <begin position="345"/>
        <end position="356"/>
    </location>
</feature>
<accession>A0A818JY04</accession>
<organism evidence="2 3">
    <name type="scientific">Rotaria socialis</name>
    <dbReference type="NCBI Taxonomy" id="392032"/>
    <lineage>
        <taxon>Eukaryota</taxon>
        <taxon>Metazoa</taxon>
        <taxon>Spiralia</taxon>
        <taxon>Gnathifera</taxon>
        <taxon>Rotifera</taxon>
        <taxon>Eurotatoria</taxon>
        <taxon>Bdelloidea</taxon>
        <taxon>Philodinida</taxon>
        <taxon>Philodinidae</taxon>
        <taxon>Rotaria</taxon>
    </lineage>
</organism>
<sequence length="356" mass="41254">MTGRIRTQKKIFTPTTNTYEPECFLCQIIDTQEYVIVHRSSMKRIYGDSGEIMVFGRRTEAKIEHRGSREECRRIWQKKEEAQNSTSFDDNNGCEDEDEEEDENENENDEEAIDILTYRSNSKTLSKSCAPNKKRTPLQATIHFNERPSTMKSTKRIKRNDFENEIQVLRGGTSSDDEVDESHLNVSSASSIIQHLDVVLDSIRQENQKYFVQLSKKIEKNNHANDIDISAYREPGTSQIQEDVMHGNINLLLIRGKSVGDYARQVLRSLYSREELTSSILPPGGEQFARKPLDNQRFEKLHRALRCKYNISGSRYDEFFHKLLRPKLVDFLSDERKRARKSESTKSPPSSSCDRD</sequence>
<proteinExistence type="predicted"/>
<dbReference type="AlphaFoldDB" id="A0A818JY04"/>
<protein>
    <submittedName>
        <fullName evidence="2">Uncharacterized protein</fullName>
    </submittedName>
</protein>